<evidence type="ECO:0000259" key="3">
    <source>
        <dbReference type="PROSITE" id="PS51272"/>
    </source>
</evidence>
<reference evidence="4 5" key="1">
    <citation type="submission" date="2016-07" db="EMBL/GenBank/DDBJ databases">
        <title>Genome and transcriptome analysis of iron-reducing fermentative bacteria Anoxybacter fermentans.</title>
        <authorList>
            <person name="Zeng X."/>
            <person name="Shao Z."/>
        </authorList>
    </citation>
    <scope>NUCLEOTIDE SEQUENCE [LARGE SCALE GENOMIC DNA]</scope>
    <source>
        <strain evidence="4 5">DY22613</strain>
    </source>
</reference>
<accession>A0A3Q9HPH8</accession>
<keyword evidence="5" id="KW-1185">Reference proteome</keyword>
<organism evidence="4 5">
    <name type="scientific">Anoxybacter fermentans</name>
    <dbReference type="NCBI Taxonomy" id="1323375"/>
    <lineage>
        <taxon>Bacteria</taxon>
        <taxon>Bacillati</taxon>
        <taxon>Bacillota</taxon>
        <taxon>Clostridia</taxon>
        <taxon>Halanaerobiales</taxon>
        <taxon>Anoxybacter</taxon>
    </lineage>
</organism>
<dbReference type="OrthoDB" id="2112962at2"/>
<protein>
    <recommendedName>
        <fullName evidence="3">SLH domain-containing protein</fullName>
    </recommendedName>
</protein>
<dbReference type="KEGG" id="aft:BBF96_04015"/>
<dbReference type="Pfam" id="PF00395">
    <property type="entry name" value="SLH"/>
    <property type="match status" value="1"/>
</dbReference>
<dbReference type="EMBL" id="CP016379">
    <property type="protein sequence ID" value="AZR72625.1"/>
    <property type="molecule type" value="Genomic_DNA"/>
</dbReference>
<dbReference type="InterPro" id="IPR051465">
    <property type="entry name" value="Cell_Envelope_Struct_Comp"/>
</dbReference>
<dbReference type="AlphaFoldDB" id="A0A3Q9HPH8"/>
<dbReference type="PANTHER" id="PTHR43308">
    <property type="entry name" value="OUTER MEMBRANE PROTEIN ALPHA-RELATED"/>
    <property type="match status" value="1"/>
</dbReference>
<proteinExistence type="predicted"/>
<dbReference type="Proteomes" id="UP000267250">
    <property type="component" value="Chromosome"/>
</dbReference>
<dbReference type="PROSITE" id="PS51272">
    <property type="entry name" value="SLH"/>
    <property type="match status" value="1"/>
</dbReference>
<evidence type="ECO:0000256" key="1">
    <source>
        <dbReference type="ARBA" id="ARBA00022737"/>
    </source>
</evidence>
<sequence length="246" mass="28162">MKRLWIALLILILVLGVNNAPGWASEIKDVDPSHWAYKSIKMLIDKGYISLYEDSTFRGDKSVSRYELAEVVARLLERLEEGTISADQIDVNTIRELTVEFRKELVDIIQKQNLFSSRLSQLEKNQVVIKEDIAHKQQQIEEIIDQLILLKELEHKLEKAEGELTALKKQITQVENDMAQGLSFSISDLNTQIKNLQAEDEANAKAIKALQEENAQLKEEIANLKEKNTEMLYYMIGGLLLSLLIR</sequence>
<keyword evidence="1" id="KW-0677">Repeat</keyword>
<evidence type="ECO:0000256" key="2">
    <source>
        <dbReference type="SAM" id="Coils"/>
    </source>
</evidence>
<evidence type="ECO:0000313" key="5">
    <source>
        <dbReference type="Proteomes" id="UP000267250"/>
    </source>
</evidence>
<dbReference type="InterPro" id="IPR001119">
    <property type="entry name" value="SLH_dom"/>
</dbReference>
<gene>
    <name evidence="4" type="ORF">BBF96_04015</name>
</gene>
<feature type="domain" description="SLH" evidence="3">
    <location>
        <begin position="23"/>
        <end position="86"/>
    </location>
</feature>
<name>A0A3Q9HPH8_9FIRM</name>
<dbReference type="RefSeq" id="WP_127015955.1">
    <property type="nucleotide sequence ID" value="NZ_CP016379.1"/>
</dbReference>
<evidence type="ECO:0000313" key="4">
    <source>
        <dbReference type="EMBL" id="AZR72625.1"/>
    </source>
</evidence>
<keyword evidence="2" id="KW-0175">Coiled coil</keyword>
<feature type="coiled-coil region" evidence="2">
    <location>
        <begin position="143"/>
        <end position="230"/>
    </location>
</feature>